<dbReference type="Ensembl" id="ENSCMIT00000004800.1">
    <property type="protein sequence ID" value="ENSCMIP00000004629.1"/>
    <property type="gene ID" value="ENSCMIG00000002748.1"/>
</dbReference>
<dbReference type="Proteomes" id="UP000314986">
    <property type="component" value="Unassembled WGS sequence"/>
</dbReference>
<sequence>MAERLRAELSSRGALRPQPHFPVSRLTPALADGDKSSPSKRHRDWFNWDLVCPAGRPAALPREVTSGLDNLSTLCLSVSYLRSKSFFESEVPCDLLCSRVQDPLPHL</sequence>
<evidence type="ECO:0000313" key="3">
    <source>
        <dbReference type="Proteomes" id="UP000314986"/>
    </source>
</evidence>
<proteinExistence type="predicted"/>
<name>A0A4W3H3J9_CALMI</name>
<reference evidence="2" key="4">
    <citation type="submission" date="2025-08" db="UniProtKB">
        <authorList>
            <consortium name="Ensembl"/>
        </authorList>
    </citation>
    <scope>IDENTIFICATION</scope>
</reference>
<reference evidence="3" key="3">
    <citation type="journal article" date="2014" name="Nature">
        <title>Elephant shark genome provides unique insights into gnathostome evolution.</title>
        <authorList>
            <consortium name="International Elephant Shark Genome Sequencing Consortium"/>
            <person name="Venkatesh B."/>
            <person name="Lee A.P."/>
            <person name="Ravi V."/>
            <person name="Maurya A.K."/>
            <person name="Lian M.M."/>
            <person name="Swann J.B."/>
            <person name="Ohta Y."/>
            <person name="Flajnik M.F."/>
            <person name="Sutoh Y."/>
            <person name="Kasahara M."/>
            <person name="Hoon S."/>
            <person name="Gangu V."/>
            <person name="Roy S.W."/>
            <person name="Irimia M."/>
            <person name="Korzh V."/>
            <person name="Kondrychyn I."/>
            <person name="Lim Z.W."/>
            <person name="Tay B.H."/>
            <person name="Tohari S."/>
            <person name="Kong K.W."/>
            <person name="Ho S."/>
            <person name="Lorente-Galdos B."/>
            <person name="Quilez J."/>
            <person name="Marques-Bonet T."/>
            <person name="Raney B.J."/>
            <person name="Ingham P.W."/>
            <person name="Tay A."/>
            <person name="Hillier L.W."/>
            <person name="Minx P."/>
            <person name="Boehm T."/>
            <person name="Wilson R.K."/>
            <person name="Brenner S."/>
            <person name="Warren W.C."/>
        </authorList>
    </citation>
    <scope>NUCLEOTIDE SEQUENCE [LARGE SCALE GENOMIC DNA]</scope>
</reference>
<reference evidence="3" key="2">
    <citation type="journal article" date="2007" name="PLoS Biol.">
        <title>Survey sequencing and comparative analysis of the elephant shark (Callorhinchus milii) genome.</title>
        <authorList>
            <person name="Venkatesh B."/>
            <person name="Kirkness E.F."/>
            <person name="Loh Y.H."/>
            <person name="Halpern A.L."/>
            <person name="Lee A.P."/>
            <person name="Johnson J."/>
            <person name="Dandona N."/>
            <person name="Viswanathan L.D."/>
            <person name="Tay A."/>
            <person name="Venter J.C."/>
            <person name="Strausberg R.L."/>
            <person name="Brenner S."/>
        </authorList>
    </citation>
    <scope>NUCLEOTIDE SEQUENCE [LARGE SCALE GENOMIC DNA]</scope>
</reference>
<accession>A0A4W3H3J9</accession>
<organism evidence="2 3">
    <name type="scientific">Callorhinchus milii</name>
    <name type="common">Ghost shark</name>
    <dbReference type="NCBI Taxonomy" id="7868"/>
    <lineage>
        <taxon>Eukaryota</taxon>
        <taxon>Metazoa</taxon>
        <taxon>Chordata</taxon>
        <taxon>Craniata</taxon>
        <taxon>Vertebrata</taxon>
        <taxon>Chondrichthyes</taxon>
        <taxon>Holocephali</taxon>
        <taxon>Chimaeriformes</taxon>
        <taxon>Callorhinchidae</taxon>
        <taxon>Callorhinchus</taxon>
    </lineage>
</organism>
<reference evidence="2" key="5">
    <citation type="submission" date="2025-09" db="UniProtKB">
        <authorList>
            <consortium name="Ensembl"/>
        </authorList>
    </citation>
    <scope>IDENTIFICATION</scope>
</reference>
<dbReference type="InParanoid" id="A0A4W3H3J9"/>
<protein>
    <submittedName>
        <fullName evidence="2">Uncharacterized protein</fullName>
    </submittedName>
</protein>
<feature type="region of interest" description="Disordered" evidence="1">
    <location>
        <begin position="1"/>
        <end position="41"/>
    </location>
</feature>
<evidence type="ECO:0000256" key="1">
    <source>
        <dbReference type="SAM" id="MobiDB-lite"/>
    </source>
</evidence>
<reference evidence="3" key="1">
    <citation type="journal article" date="2006" name="Science">
        <title>Ancient noncoding elements conserved in the human genome.</title>
        <authorList>
            <person name="Venkatesh B."/>
            <person name="Kirkness E.F."/>
            <person name="Loh Y.H."/>
            <person name="Halpern A.L."/>
            <person name="Lee A.P."/>
            <person name="Johnson J."/>
            <person name="Dandona N."/>
            <person name="Viswanathan L.D."/>
            <person name="Tay A."/>
            <person name="Venter J.C."/>
            <person name="Strausberg R.L."/>
            <person name="Brenner S."/>
        </authorList>
    </citation>
    <scope>NUCLEOTIDE SEQUENCE [LARGE SCALE GENOMIC DNA]</scope>
</reference>
<evidence type="ECO:0000313" key="2">
    <source>
        <dbReference type="Ensembl" id="ENSCMIP00000004629.1"/>
    </source>
</evidence>
<keyword evidence="3" id="KW-1185">Reference proteome</keyword>
<dbReference type="AlphaFoldDB" id="A0A4W3H3J9"/>